<dbReference type="InterPro" id="IPR006153">
    <property type="entry name" value="Cation/H_exchanger_TM"/>
</dbReference>
<evidence type="ECO:0000256" key="4">
    <source>
        <dbReference type="ARBA" id="ARBA00022692"/>
    </source>
</evidence>
<comment type="caution">
    <text evidence="14">The sequence shown here is derived from an EMBL/GenBank/DDBJ whole genome shotgun (WGS) entry which is preliminary data.</text>
</comment>
<keyword evidence="4 10" id="KW-0812">Transmembrane</keyword>
<feature type="transmembrane region" description="Helical" evidence="10">
    <location>
        <begin position="233"/>
        <end position="262"/>
    </location>
</feature>
<evidence type="ECO:0000256" key="8">
    <source>
        <dbReference type="ARBA" id="ARBA00023136"/>
    </source>
</evidence>
<dbReference type="Pfam" id="PF00999">
    <property type="entry name" value="Na_H_Exchanger"/>
    <property type="match status" value="1"/>
</dbReference>
<dbReference type="Pfam" id="PF23259">
    <property type="entry name" value="CHX17_C"/>
    <property type="match status" value="1"/>
</dbReference>
<dbReference type="Gene3D" id="1.20.1530.20">
    <property type="match status" value="1"/>
</dbReference>
<feature type="transmembrane region" description="Helical" evidence="10">
    <location>
        <begin position="340"/>
        <end position="361"/>
    </location>
</feature>
<name>A0ABU6YJM1_9FABA</name>
<keyword evidence="15" id="KW-1185">Reference proteome</keyword>
<feature type="domain" description="Cation/H(+) antiporter central" evidence="12">
    <location>
        <begin position="448"/>
        <end position="580"/>
    </location>
</feature>
<keyword evidence="3" id="KW-0633">Potassium transport</keyword>
<evidence type="ECO:0000256" key="1">
    <source>
        <dbReference type="ARBA" id="ARBA00004141"/>
    </source>
</evidence>
<dbReference type="Pfam" id="PF23256">
    <property type="entry name" value="CHX17_2nd"/>
    <property type="match status" value="1"/>
</dbReference>
<proteinExistence type="inferred from homology"/>
<dbReference type="Proteomes" id="UP001341840">
    <property type="component" value="Unassembled WGS sequence"/>
</dbReference>
<feature type="domain" description="Cation/H(+) antiporter C-terminal" evidence="13">
    <location>
        <begin position="587"/>
        <end position="751"/>
    </location>
</feature>
<feature type="transmembrane region" description="Helical" evidence="10">
    <location>
        <begin position="309"/>
        <end position="328"/>
    </location>
</feature>
<evidence type="ECO:0000259" key="11">
    <source>
        <dbReference type="Pfam" id="PF00999"/>
    </source>
</evidence>
<evidence type="ECO:0008006" key="16">
    <source>
        <dbReference type="Google" id="ProtNLM"/>
    </source>
</evidence>
<feature type="transmembrane region" description="Helical" evidence="10">
    <location>
        <begin position="130"/>
        <end position="152"/>
    </location>
</feature>
<dbReference type="InterPro" id="IPR057290">
    <property type="entry name" value="CHX17_C"/>
</dbReference>
<feature type="transmembrane region" description="Helical" evidence="10">
    <location>
        <begin position="367"/>
        <end position="393"/>
    </location>
</feature>
<dbReference type="PANTHER" id="PTHR32468:SF77">
    <property type="entry name" value="CATION_H+ EXCHANGER 3"/>
    <property type="match status" value="1"/>
</dbReference>
<evidence type="ECO:0000256" key="2">
    <source>
        <dbReference type="ARBA" id="ARBA00022448"/>
    </source>
</evidence>
<dbReference type="InterPro" id="IPR038770">
    <property type="entry name" value="Na+/solute_symporter_sf"/>
</dbReference>
<reference evidence="14 15" key="1">
    <citation type="journal article" date="2023" name="Plants (Basel)">
        <title>Bridging the Gap: Combining Genomics and Transcriptomics Approaches to Understand Stylosanthes scabra, an Orphan Legume from the Brazilian Caatinga.</title>
        <authorList>
            <person name="Ferreira-Neto J.R.C."/>
            <person name="da Silva M.D."/>
            <person name="Binneck E."/>
            <person name="de Melo N.F."/>
            <person name="da Silva R.H."/>
            <person name="de Melo A.L.T.M."/>
            <person name="Pandolfi V."/>
            <person name="Bustamante F.O."/>
            <person name="Brasileiro-Vidal A.C."/>
            <person name="Benko-Iseppon A.M."/>
        </authorList>
    </citation>
    <scope>NUCLEOTIDE SEQUENCE [LARGE SCALE GENOMIC DNA]</scope>
    <source>
        <tissue evidence="14">Leaves</tissue>
    </source>
</reference>
<evidence type="ECO:0000256" key="7">
    <source>
        <dbReference type="ARBA" id="ARBA00023065"/>
    </source>
</evidence>
<feature type="transmembrane region" description="Helical" evidence="10">
    <location>
        <begin position="196"/>
        <end position="213"/>
    </location>
</feature>
<comment type="similarity">
    <text evidence="9">Belongs to the monovalent cation:proton antiporter 2 (CPA2) transporter (TC 2.A.37) family. CHX (TC 2.A.37.4) subfamily.</text>
</comment>
<evidence type="ECO:0000259" key="12">
    <source>
        <dbReference type="Pfam" id="PF23256"/>
    </source>
</evidence>
<dbReference type="PANTHER" id="PTHR32468">
    <property type="entry name" value="CATION/H + ANTIPORTER"/>
    <property type="match status" value="1"/>
</dbReference>
<comment type="subcellular location">
    <subcellularLocation>
        <location evidence="1">Membrane</location>
        <topology evidence="1">Multi-pass membrane protein</topology>
    </subcellularLocation>
</comment>
<keyword evidence="8 10" id="KW-0472">Membrane</keyword>
<evidence type="ECO:0000259" key="13">
    <source>
        <dbReference type="Pfam" id="PF23259"/>
    </source>
</evidence>
<keyword evidence="2" id="KW-0813">Transport</keyword>
<evidence type="ECO:0000313" key="14">
    <source>
        <dbReference type="EMBL" id="MED6208838.1"/>
    </source>
</evidence>
<feature type="transmembrane region" description="Helical" evidence="10">
    <location>
        <begin position="172"/>
        <end position="189"/>
    </location>
</feature>
<dbReference type="EMBL" id="JASCZI010241980">
    <property type="protein sequence ID" value="MED6208838.1"/>
    <property type="molecule type" value="Genomic_DNA"/>
</dbReference>
<feature type="transmembrane region" description="Helical" evidence="10">
    <location>
        <begin position="20"/>
        <end position="38"/>
    </location>
</feature>
<feature type="transmembrane region" description="Helical" evidence="10">
    <location>
        <begin position="50"/>
        <end position="67"/>
    </location>
</feature>
<evidence type="ECO:0000256" key="9">
    <source>
        <dbReference type="ARBA" id="ARBA00038341"/>
    </source>
</evidence>
<evidence type="ECO:0000313" key="15">
    <source>
        <dbReference type="Proteomes" id="UP001341840"/>
    </source>
</evidence>
<evidence type="ECO:0000256" key="10">
    <source>
        <dbReference type="SAM" id="Phobius"/>
    </source>
</evidence>
<dbReference type="InterPro" id="IPR050794">
    <property type="entry name" value="CPA2_transporter"/>
</dbReference>
<keyword evidence="7" id="KW-0406">Ion transport</keyword>
<dbReference type="InterPro" id="IPR057291">
    <property type="entry name" value="CHX17_2nd"/>
</dbReference>
<gene>
    <name evidence="14" type="ORF">PIB30_048934</name>
</gene>
<keyword evidence="6 10" id="KW-1133">Transmembrane helix</keyword>
<organism evidence="14 15">
    <name type="scientific">Stylosanthes scabra</name>
    <dbReference type="NCBI Taxonomy" id="79078"/>
    <lineage>
        <taxon>Eukaryota</taxon>
        <taxon>Viridiplantae</taxon>
        <taxon>Streptophyta</taxon>
        <taxon>Embryophyta</taxon>
        <taxon>Tracheophyta</taxon>
        <taxon>Spermatophyta</taxon>
        <taxon>Magnoliopsida</taxon>
        <taxon>eudicotyledons</taxon>
        <taxon>Gunneridae</taxon>
        <taxon>Pentapetalae</taxon>
        <taxon>rosids</taxon>
        <taxon>fabids</taxon>
        <taxon>Fabales</taxon>
        <taxon>Fabaceae</taxon>
        <taxon>Papilionoideae</taxon>
        <taxon>50 kb inversion clade</taxon>
        <taxon>dalbergioids sensu lato</taxon>
        <taxon>Dalbergieae</taxon>
        <taxon>Pterocarpus clade</taxon>
        <taxon>Stylosanthes</taxon>
    </lineage>
</organism>
<sequence>MVFSSRLVYYLLRPLSQPHLVSDLLAGIVLSSLLQLGGDGILRDIFPIKIILAIATIAQVGLIFYVFLTGLEMNLDFVLRAPKKPTIIAICSTLVPMMLGTFSYSLVTIVDKKLLKKSGETYQYNRPQCYFMWSMVLSITGFPVLANILVDLKLLYTRLGKLALTVATHNDFYNWLMFAMVVPFFVNGYRAVYSMLCVIAFILLSHFVLRPLLEKIVAKKPNKHEWTNYQLSFVIMGLFACTGLTDILGANPLVGALIYGLAIPRGSFAELLIERSDDFGSRYLAPLFFVSCGLRTNLVKVLQHAEGCLVVIAVILSICTKIVTTFAVTRYYGMPFRESLAFGLLMNTKGILSLIVLNIAWDKQLMSGYAFSIMTLTILIMTFMVSPIINVIYRPKRAYRMNMLRTIQNLGFQTEVRIMVCVHNPRHATGMVNILEALSGVCVSSLRVTAAQLIELKGRVTGLVSAQLEHQSSIQHFSHSQSQSLEDMETIANHFQFFTQVHSGNHADTCMIMSPFNTINRDIYNLAMEKQASLVLLPFHKHWSSEGNLEVTNEVFSEINQNVMKDAPCSVGLFVDRSLNSLLKANLHIVMLFIGGPDDREALAIAWRMTGHQRIRLTMVRIILCGEAALEGHKKESSHGELLSAVLDKNKERELDDSCVSNFRIMGVNNKDTMKYEERQVESGYGIPRVLNEIDQKGYDLYVLGQGKGRHSSVLSEMLNWSDFPELGVIGDLVASNSFGSSSSVLVVQQYGYGGMEFGRNHDNNSSCHPSIHKLPSMARSLSRMF</sequence>
<evidence type="ECO:0000256" key="5">
    <source>
        <dbReference type="ARBA" id="ARBA00022958"/>
    </source>
</evidence>
<feature type="domain" description="Cation/H+ exchanger transmembrane" evidence="11">
    <location>
        <begin position="4"/>
        <end position="389"/>
    </location>
</feature>
<evidence type="ECO:0000256" key="6">
    <source>
        <dbReference type="ARBA" id="ARBA00022989"/>
    </source>
</evidence>
<keyword evidence="5" id="KW-0630">Potassium</keyword>
<accession>A0ABU6YJM1</accession>
<feature type="transmembrane region" description="Helical" evidence="10">
    <location>
        <begin position="87"/>
        <end position="110"/>
    </location>
</feature>
<protein>
    <recommendedName>
        <fullName evidence="16">Cation/H+ exchanger domain-containing protein</fullName>
    </recommendedName>
</protein>
<evidence type="ECO:0000256" key="3">
    <source>
        <dbReference type="ARBA" id="ARBA00022538"/>
    </source>
</evidence>